<evidence type="ECO:0000313" key="3">
    <source>
        <dbReference type="EMBL" id="CAB4567747.1"/>
    </source>
</evidence>
<keyword evidence="1" id="KW-0175">Coiled coil</keyword>
<feature type="coiled-coil region" evidence="1">
    <location>
        <begin position="139"/>
        <end position="166"/>
    </location>
</feature>
<evidence type="ECO:0000256" key="1">
    <source>
        <dbReference type="SAM" id="Coils"/>
    </source>
</evidence>
<dbReference type="AlphaFoldDB" id="A0A6J6DUS5"/>
<reference evidence="3" key="1">
    <citation type="submission" date="2020-05" db="EMBL/GenBank/DDBJ databases">
        <authorList>
            <person name="Chiriac C."/>
            <person name="Salcher M."/>
            <person name="Ghai R."/>
            <person name="Kavagutti S V."/>
        </authorList>
    </citation>
    <scope>NUCLEOTIDE SEQUENCE</scope>
</reference>
<organism evidence="3">
    <name type="scientific">freshwater metagenome</name>
    <dbReference type="NCBI Taxonomy" id="449393"/>
    <lineage>
        <taxon>unclassified sequences</taxon>
        <taxon>metagenomes</taxon>
        <taxon>ecological metagenomes</taxon>
    </lineage>
</organism>
<sequence length="222" mass="23663">MEIVAALIGVVVCVVAVVAALKLRPSKSGGRTATSGRPPVRDPFAIGDPWRRHVAAAQSAQKRFAAIVGTMKEGPLRTRMAEIGRQVDEGVEECWQIAKHGDQLDDTIRSLDGTGLRARFDRAADDATRTSVQSQLDSLERIRSARQQTEQRLHTLQTRLGELVAQAAEVSIVSDTTAELGAAVGDVVVQLEALLQAVDEVNTTGRSRGFETGGPGTATPTT</sequence>
<protein>
    <submittedName>
        <fullName evidence="3">Unannotated protein</fullName>
    </submittedName>
</protein>
<name>A0A6J6DUS5_9ZZZZ</name>
<feature type="region of interest" description="Disordered" evidence="2">
    <location>
        <begin position="26"/>
        <end position="46"/>
    </location>
</feature>
<proteinExistence type="predicted"/>
<evidence type="ECO:0000256" key="2">
    <source>
        <dbReference type="SAM" id="MobiDB-lite"/>
    </source>
</evidence>
<gene>
    <name evidence="3" type="ORF">UFOPK1493_02196</name>
</gene>
<accession>A0A6J6DUS5</accession>
<dbReference type="EMBL" id="CAEZSR010000082">
    <property type="protein sequence ID" value="CAB4567747.1"/>
    <property type="molecule type" value="Genomic_DNA"/>
</dbReference>